<name>A0A5B0HGR8_9BURK</name>
<evidence type="ECO:0000313" key="5">
    <source>
        <dbReference type="EMBL" id="KAA1014381.1"/>
    </source>
</evidence>
<sequence length="65" mass="6884">MPEVVVYAVAGRSAEQKKALMTGITKAVVDSLGVAAEQVVVQIVESPPDSKSRGGIPFSERQRKS</sequence>
<comment type="similarity">
    <text evidence="1">Belongs to the 4-oxalocrotonate tautomerase family.</text>
</comment>
<evidence type="ECO:0000256" key="2">
    <source>
        <dbReference type="ARBA" id="ARBA00023235"/>
    </source>
</evidence>
<dbReference type="Proteomes" id="UP000325273">
    <property type="component" value="Unassembled WGS sequence"/>
</dbReference>
<organism evidence="5 6">
    <name type="scientific">Paraburkholderia panacisoli</name>
    <dbReference type="NCBI Taxonomy" id="2603818"/>
    <lineage>
        <taxon>Bacteria</taxon>
        <taxon>Pseudomonadati</taxon>
        <taxon>Pseudomonadota</taxon>
        <taxon>Betaproteobacteria</taxon>
        <taxon>Burkholderiales</taxon>
        <taxon>Burkholderiaceae</taxon>
        <taxon>Paraburkholderia</taxon>
    </lineage>
</organism>
<dbReference type="PANTHER" id="PTHR35530:SF1">
    <property type="entry name" value="2-HYDROXYMUCONATE TAUTOMERASE"/>
    <property type="match status" value="1"/>
</dbReference>
<dbReference type="EMBL" id="VTUZ01000003">
    <property type="protein sequence ID" value="KAA1014381.1"/>
    <property type="molecule type" value="Genomic_DNA"/>
</dbReference>
<keyword evidence="2" id="KW-0413">Isomerase</keyword>
<gene>
    <name evidence="5" type="ORF">FVF58_05850</name>
</gene>
<protein>
    <submittedName>
        <fullName evidence="5">4-oxalocrotonate tautomerase</fullName>
    </submittedName>
</protein>
<proteinExistence type="inferred from homology"/>
<dbReference type="GO" id="GO:0016853">
    <property type="term" value="F:isomerase activity"/>
    <property type="evidence" value="ECO:0007669"/>
    <property type="project" value="UniProtKB-KW"/>
</dbReference>
<dbReference type="InterPro" id="IPR014347">
    <property type="entry name" value="Tautomerase/MIF_sf"/>
</dbReference>
<dbReference type="RefSeq" id="WP_149668948.1">
    <property type="nucleotide sequence ID" value="NZ_VTUZ01000003.1"/>
</dbReference>
<dbReference type="SUPFAM" id="SSF55331">
    <property type="entry name" value="Tautomerase/MIF"/>
    <property type="match status" value="1"/>
</dbReference>
<dbReference type="InterPro" id="IPR004370">
    <property type="entry name" value="4-OT-like_dom"/>
</dbReference>
<dbReference type="Pfam" id="PF01361">
    <property type="entry name" value="Tautomerase"/>
    <property type="match status" value="1"/>
</dbReference>
<keyword evidence="6" id="KW-1185">Reference proteome</keyword>
<comment type="caution">
    <text evidence="5">The sequence shown here is derived from an EMBL/GenBank/DDBJ whole genome shotgun (WGS) entry which is preliminary data.</text>
</comment>
<evidence type="ECO:0000259" key="4">
    <source>
        <dbReference type="Pfam" id="PF01361"/>
    </source>
</evidence>
<evidence type="ECO:0000256" key="1">
    <source>
        <dbReference type="ARBA" id="ARBA00006723"/>
    </source>
</evidence>
<accession>A0A5B0HGR8</accession>
<dbReference type="AlphaFoldDB" id="A0A5B0HGR8"/>
<feature type="domain" description="4-oxalocrotonate tautomerase-like" evidence="4">
    <location>
        <begin position="2"/>
        <end position="59"/>
    </location>
</feature>
<dbReference type="Gene3D" id="3.30.429.10">
    <property type="entry name" value="Macrophage Migration Inhibitory Factor"/>
    <property type="match status" value="1"/>
</dbReference>
<evidence type="ECO:0000256" key="3">
    <source>
        <dbReference type="SAM" id="MobiDB-lite"/>
    </source>
</evidence>
<dbReference type="PANTHER" id="PTHR35530">
    <property type="entry name" value="TAUTOMERASE-RELATED"/>
    <property type="match status" value="1"/>
</dbReference>
<reference evidence="5 6" key="1">
    <citation type="submission" date="2019-08" db="EMBL/GenBank/DDBJ databases">
        <title>Paraburkholderia sp. DCY113.</title>
        <authorList>
            <person name="Kang J."/>
        </authorList>
    </citation>
    <scope>NUCLEOTIDE SEQUENCE [LARGE SCALE GENOMIC DNA]</scope>
    <source>
        <strain evidence="5 6">DCY113</strain>
    </source>
</reference>
<feature type="region of interest" description="Disordered" evidence="3">
    <location>
        <begin position="46"/>
        <end position="65"/>
    </location>
</feature>
<evidence type="ECO:0000313" key="6">
    <source>
        <dbReference type="Proteomes" id="UP000325273"/>
    </source>
</evidence>